<dbReference type="STRING" id="857967.G0QVW4"/>
<accession>G0QVW4</accession>
<evidence type="ECO:0000256" key="2">
    <source>
        <dbReference type="ARBA" id="ARBA00022679"/>
    </source>
</evidence>
<dbReference type="Gene3D" id="3.30.40.10">
    <property type="entry name" value="Zinc/RING finger domain, C3HC4 (zinc finger)"/>
    <property type="match status" value="1"/>
</dbReference>
<keyword evidence="9" id="KW-0040">ANK repeat</keyword>
<feature type="domain" description="Protein kinase" evidence="10">
    <location>
        <begin position="203"/>
        <end position="491"/>
    </location>
</feature>
<dbReference type="SMART" id="SM00248">
    <property type="entry name" value="ANK"/>
    <property type="match status" value="3"/>
</dbReference>
<evidence type="ECO:0000313" key="13">
    <source>
        <dbReference type="EMBL" id="EGR30629.1"/>
    </source>
</evidence>
<dbReference type="Pfam" id="PF12906">
    <property type="entry name" value="RINGv"/>
    <property type="match status" value="1"/>
</dbReference>
<dbReference type="InterPro" id="IPR013083">
    <property type="entry name" value="Znf_RING/FYVE/PHD"/>
</dbReference>
<dbReference type="AlphaFoldDB" id="G0QVW4"/>
<evidence type="ECO:0000256" key="8">
    <source>
        <dbReference type="ARBA" id="ARBA00022840"/>
    </source>
</evidence>
<dbReference type="PROSITE" id="PS50297">
    <property type="entry name" value="ANK_REP_REGION"/>
    <property type="match status" value="1"/>
</dbReference>
<evidence type="ECO:0000256" key="6">
    <source>
        <dbReference type="ARBA" id="ARBA00022777"/>
    </source>
</evidence>
<evidence type="ECO:0000259" key="11">
    <source>
        <dbReference type="PROSITE" id="PS51285"/>
    </source>
</evidence>
<feature type="domain" description="RING-CH-type" evidence="12">
    <location>
        <begin position="97"/>
        <end position="174"/>
    </location>
</feature>
<evidence type="ECO:0000256" key="3">
    <source>
        <dbReference type="ARBA" id="ARBA00022723"/>
    </source>
</evidence>
<keyword evidence="7" id="KW-0862">Zinc</keyword>
<evidence type="ECO:0000313" key="14">
    <source>
        <dbReference type="Proteomes" id="UP000008983"/>
    </source>
</evidence>
<dbReference type="EMBL" id="GL983967">
    <property type="protein sequence ID" value="EGR30629.1"/>
    <property type="molecule type" value="Genomic_DNA"/>
</dbReference>
<evidence type="ECO:0000259" key="10">
    <source>
        <dbReference type="PROSITE" id="PS50011"/>
    </source>
</evidence>
<dbReference type="eggNOG" id="KOG0504">
    <property type="taxonomic scope" value="Eukaryota"/>
</dbReference>
<evidence type="ECO:0000256" key="4">
    <source>
        <dbReference type="ARBA" id="ARBA00022741"/>
    </source>
</evidence>
<dbReference type="InterPro" id="IPR000719">
    <property type="entry name" value="Prot_kinase_dom"/>
</dbReference>
<dbReference type="eggNOG" id="KOG0598">
    <property type="taxonomic scope" value="Eukaryota"/>
</dbReference>
<dbReference type="GO" id="GO:0008889">
    <property type="term" value="F:glycerophosphodiester phosphodiesterase activity"/>
    <property type="evidence" value="ECO:0007669"/>
    <property type="project" value="UniProtKB-EC"/>
</dbReference>
<dbReference type="RefSeq" id="XP_004032216.1">
    <property type="nucleotide sequence ID" value="XM_004032168.1"/>
</dbReference>
<gene>
    <name evidence="13" type="ORF">IMG5_127330</name>
</gene>
<keyword evidence="4" id="KW-0547">Nucleotide-binding</keyword>
<dbReference type="PROSITE" id="PS50011">
    <property type="entry name" value="PROTEIN_KINASE_DOM"/>
    <property type="match status" value="1"/>
</dbReference>
<dbReference type="InterPro" id="IPR011009">
    <property type="entry name" value="Kinase-like_dom_sf"/>
</dbReference>
<feature type="domain" description="AGC-kinase C-terminal" evidence="11">
    <location>
        <begin position="492"/>
        <end position="544"/>
    </location>
</feature>
<dbReference type="Proteomes" id="UP000008983">
    <property type="component" value="Unassembled WGS sequence"/>
</dbReference>
<dbReference type="InterPro" id="IPR000961">
    <property type="entry name" value="AGC-kinase_C"/>
</dbReference>
<dbReference type="InterPro" id="IPR011016">
    <property type="entry name" value="Znf_RING-CH"/>
</dbReference>
<keyword evidence="5" id="KW-0863">Zinc-finger</keyword>
<dbReference type="SUPFAM" id="SSF56112">
    <property type="entry name" value="Protein kinase-like (PK-like)"/>
    <property type="match status" value="1"/>
</dbReference>
<evidence type="ECO:0000256" key="9">
    <source>
        <dbReference type="PROSITE-ProRule" id="PRU00023"/>
    </source>
</evidence>
<reference evidence="13 14" key="1">
    <citation type="submission" date="2011-07" db="EMBL/GenBank/DDBJ databases">
        <authorList>
            <person name="Coyne R."/>
            <person name="Brami D."/>
            <person name="Johnson J."/>
            <person name="Hostetler J."/>
            <person name="Hannick L."/>
            <person name="Clark T."/>
            <person name="Cassidy-Hanley D."/>
            <person name="Inman J."/>
        </authorList>
    </citation>
    <scope>NUCLEOTIDE SEQUENCE [LARGE SCALE GENOMIC DNA]</scope>
    <source>
        <strain evidence="13 14">G5</strain>
    </source>
</reference>
<dbReference type="GeneID" id="14906745"/>
<dbReference type="Pfam" id="PF13637">
    <property type="entry name" value="Ank_4"/>
    <property type="match status" value="1"/>
</dbReference>
<dbReference type="CDD" id="cd16495">
    <property type="entry name" value="RING_CH-C4HC3_MARCH"/>
    <property type="match status" value="1"/>
</dbReference>
<dbReference type="SMART" id="SM00220">
    <property type="entry name" value="S_TKc"/>
    <property type="match status" value="1"/>
</dbReference>
<evidence type="ECO:0000259" key="12">
    <source>
        <dbReference type="PROSITE" id="PS51292"/>
    </source>
</evidence>
<keyword evidence="1" id="KW-0723">Serine/threonine-protein kinase</keyword>
<organism evidence="13 14">
    <name type="scientific">Ichthyophthirius multifiliis</name>
    <name type="common">White spot disease agent</name>
    <name type="synonym">Ich</name>
    <dbReference type="NCBI Taxonomy" id="5932"/>
    <lineage>
        <taxon>Eukaryota</taxon>
        <taxon>Sar</taxon>
        <taxon>Alveolata</taxon>
        <taxon>Ciliophora</taxon>
        <taxon>Intramacronucleata</taxon>
        <taxon>Oligohymenophorea</taxon>
        <taxon>Hymenostomatida</taxon>
        <taxon>Ophryoglenina</taxon>
        <taxon>Ichthyophthirius</taxon>
    </lineage>
</organism>
<dbReference type="OrthoDB" id="264354at2759"/>
<dbReference type="SMART" id="SM00744">
    <property type="entry name" value="RINGv"/>
    <property type="match status" value="1"/>
</dbReference>
<dbReference type="GO" id="GO:0004674">
    <property type="term" value="F:protein serine/threonine kinase activity"/>
    <property type="evidence" value="ECO:0007669"/>
    <property type="project" value="UniProtKB-KW"/>
</dbReference>
<dbReference type="InParanoid" id="G0QVW4"/>
<dbReference type="GO" id="GO:0005524">
    <property type="term" value="F:ATP binding"/>
    <property type="evidence" value="ECO:0007669"/>
    <property type="project" value="UniProtKB-KW"/>
</dbReference>
<keyword evidence="8" id="KW-0067">ATP-binding</keyword>
<sequence>MSQNIISYKQKPFQQQQQAQEKFEYFFYQKKKYQFFIKKKRVELKCVTWSKDSHGLFDYESKSVDITKYRLDTTCSIMRLTKDIFCDPSKYNYIINFQKREIRTCRICLSEEEQSEENPFINPCSCKGSCEYMHVSCIKLWIESKVHKKVLPNITSYKWKNLECEVCKLPLPKSVYINNINMNLIDIERPEQSDQPYLIMESISREKRVSKGLHILRKTPDDDSVKLSKNLTEAQKQYEEHQKQLKNTPYPQPLYDIINDLDYKGWNTLHYCIYFQNEEILEFVLQKYQPNINNPTANGWLPLHLAIFTQNLEIIKTLTENNDIQINKQTEIGSPLHLACAKGYLDIVKILVQKGADIKDLKPQNILIFGDGHIKLADFGLSKMNVKESQSALTLCGSPAYIAPELVLGKGAFRASDVYGIGCVLYEMLCGKPHIFNENGNLYDIYEQILYKQFTLPEFLSEEIKEVLQGCLEKDYKKRICIQSLKKMKAFEDLDWEKVFQKKYQPPLFVFENGFLVKKKKINEDLDCDFQNFQINNVENWSFL</sequence>
<dbReference type="EC" id="2.7.11.15" evidence="13"/>
<evidence type="ECO:0000256" key="1">
    <source>
        <dbReference type="ARBA" id="ARBA00022527"/>
    </source>
</evidence>
<dbReference type="Gene3D" id="1.10.510.10">
    <property type="entry name" value="Transferase(Phosphotransferase) domain 1"/>
    <property type="match status" value="1"/>
</dbReference>
<feature type="repeat" description="ANK" evidence="9">
    <location>
        <begin position="331"/>
        <end position="363"/>
    </location>
</feature>
<dbReference type="GO" id="GO:0008270">
    <property type="term" value="F:zinc ion binding"/>
    <property type="evidence" value="ECO:0007669"/>
    <property type="project" value="UniProtKB-KW"/>
</dbReference>
<keyword evidence="2 13" id="KW-0808">Transferase</keyword>
<keyword evidence="3" id="KW-0479">Metal-binding</keyword>
<dbReference type="SUPFAM" id="SSF57850">
    <property type="entry name" value="RING/U-box"/>
    <property type="match status" value="1"/>
</dbReference>
<keyword evidence="13" id="KW-0378">Hydrolase</keyword>
<dbReference type="Gene3D" id="1.25.40.20">
    <property type="entry name" value="Ankyrin repeat-containing domain"/>
    <property type="match status" value="1"/>
</dbReference>
<dbReference type="EC" id="3.1.4.46" evidence="13"/>
<proteinExistence type="predicted"/>
<protein>
    <submittedName>
        <fullName evidence="13">Protein kinase domain protein</fullName>
        <ecNumber evidence="13">2.7.11.15</ecNumber>
        <ecNumber evidence="13">3.1.4.46</ecNumber>
    </submittedName>
</protein>
<dbReference type="eggNOG" id="KOG1609">
    <property type="taxonomic scope" value="Eukaryota"/>
</dbReference>
<dbReference type="InterPro" id="IPR036770">
    <property type="entry name" value="Ankyrin_rpt-contain_sf"/>
</dbReference>
<dbReference type="PANTHER" id="PTHR24351">
    <property type="entry name" value="RIBOSOMAL PROTEIN S6 KINASE"/>
    <property type="match status" value="1"/>
</dbReference>
<dbReference type="Pfam" id="PF00069">
    <property type="entry name" value="Pkinase"/>
    <property type="match status" value="1"/>
</dbReference>
<dbReference type="SUPFAM" id="SSF48403">
    <property type="entry name" value="Ankyrin repeat"/>
    <property type="match status" value="1"/>
</dbReference>
<dbReference type="InterPro" id="IPR002110">
    <property type="entry name" value="Ankyrin_rpt"/>
</dbReference>
<dbReference type="PROSITE" id="PS51285">
    <property type="entry name" value="AGC_KINASE_CTER"/>
    <property type="match status" value="1"/>
</dbReference>
<evidence type="ECO:0000256" key="5">
    <source>
        <dbReference type="ARBA" id="ARBA00022771"/>
    </source>
</evidence>
<evidence type="ECO:0000256" key="7">
    <source>
        <dbReference type="ARBA" id="ARBA00022833"/>
    </source>
</evidence>
<keyword evidence="14" id="KW-1185">Reference proteome</keyword>
<dbReference type="GO" id="GO:0047696">
    <property type="term" value="F:beta-adrenergic receptor kinase activity"/>
    <property type="evidence" value="ECO:0007669"/>
    <property type="project" value="UniProtKB-EC"/>
</dbReference>
<keyword evidence="6 13" id="KW-0418">Kinase</keyword>
<name>G0QVW4_ICHMU</name>
<dbReference type="PROSITE" id="PS51292">
    <property type="entry name" value="ZF_RING_CH"/>
    <property type="match status" value="1"/>
</dbReference>
<dbReference type="PROSITE" id="PS50088">
    <property type="entry name" value="ANK_REPEAT"/>
    <property type="match status" value="1"/>
</dbReference>